<evidence type="ECO:0000256" key="6">
    <source>
        <dbReference type="ARBA" id="ARBA00022833"/>
    </source>
</evidence>
<feature type="domain" description="GTP cyclohydrolase II" evidence="10">
    <location>
        <begin position="186"/>
        <end position="348"/>
    </location>
</feature>
<reference evidence="11 12" key="1">
    <citation type="submission" date="2020-11" db="EMBL/GenBank/DDBJ databases">
        <title>Algicoccus daihaiensis sp.nov., isolated from Daihai Lake in Inner Mongolia.</title>
        <authorList>
            <person name="Kai J."/>
        </authorList>
    </citation>
    <scope>NUCLEOTIDE SEQUENCE [LARGE SCALE GENOMIC DNA]</scope>
    <source>
        <strain evidence="12">f23</strain>
    </source>
</reference>
<accession>A0ABY4AKJ6</accession>
<comment type="function">
    <text evidence="9">Catalyzes the conversion of GTP to 2,5-diamino-6-ribosylamino-4(3H)-pyrimidinone 5'-phosphate (DARP), formate and pyrophosphate.</text>
</comment>
<evidence type="ECO:0000256" key="2">
    <source>
        <dbReference type="ARBA" id="ARBA00022619"/>
    </source>
</evidence>
<feature type="binding site" evidence="9">
    <location>
        <position position="246"/>
    </location>
    <ligand>
        <name>Zn(2+)</name>
        <dbReference type="ChEBI" id="CHEBI:29105"/>
        <note>catalytic</note>
    </ligand>
</feature>
<proteinExistence type="inferred from homology"/>
<comment type="similarity">
    <text evidence="9">Belongs to the GTP cyclohydrolase II family.</text>
</comment>
<feature type="binding site" evidence="9">
    <location>
        <position position="333"/>
    </location>
    <ligand>
        <name>GTP</name>
        <dbReference type="ChEBI" id="CHEBI:37565"/>
    </ligand>
</feature>
<dbReference type="SUPFAM" id="SSF142695">
    <property type="entry name" value="RibA-like"/>
    <property type="match status" value="1"/>
</dbReference>
<feature type="binding site" evidence="9">
    <location>
        <position position="328"/>
    </location>
    <ligand>
        <name>GTP</name>
        <dbReference type="ChEBI" id="CHEBI:37565"/>
    </ligand>
</feature>
<evidence type="ECO:0000256" key="9">
    <source>
        <dbReference type="HAMAP-Rule" id="MF_00179"/>
    </source>
</evidence>
<dbReference type="RefSeq" id="WP_243479198.1">
    <property type="nucleotide sequence ID" value="NZ_CP063982.1"/>
</dbReference>
<organism evidence="11 12">
    <name type="scientific">Orrella daihaiensis</name>
    <dbReference type="NCBI Taxonomy" id="2782176"/>
    <lineage>
        <taxon>Bacteria</taxon>
        <taxon>Pseudomonadati</taxon>
        <taxon>Pseudomonadota</taxon>
        <taxon>Betaproteobacteria</taxon>
        <taxon>Burkholderiales</taxon>
        <taxon>Alcaligenaceae</taxon>
        <taxon>Orrella</taxon>
    </lineage>
</organism>
<keyword evidence="6 9" id="KW-0862">Zinc</keyword>
<dbReference type="Proteomes" id="UP000831607">
    <property type="component" value="Chromosome"/>
</dbReference>
<feature type="binding site" evidence="9">
    <location>
        <position position="249"/>
    </location>
    <ligand>
        <name>GTP</name>
        <dbReference type="ChEBI" id="CHEBI:37565"/>
    </ligand>
</feature>
<dbReference type="InterPro" id="IPR000926">
    <property type="entry name" value="RibA"/>
</dbReference>
<name>A0ABY4AKJ6_9BURK</name>
<evidence type="ECO:0000259" key="10">
    <source>
        <dbReference type="Pfam" id="PF00925"/>
    </source>
</evidence>
<comment type="cofactor">
    <cofactor evidence="9">
        <name>Zn(2+)</name>
        <dbReference type="ChEBI" id="CHEBI:29105"/>
    </cofactor>
    <text evidence="9">Binds 1 zinc ion per subunit.</text>
</comment>
<dbReference type="EC" id="3.5.4.25" evidence="9"/>
<keyword evidence="5 9" id="KW-0378">Hydrolase</keyword>
<dbReference type="HAMAP" id="MF_00179">
    <property type="entry name" value="RibA"/>
    <property type="match status" value="1"/>
</dbReference>
<feature type="active site" description="Proton acceptor" evidence="9">
    <location>
        <position position="305"/>
    </location>
</feature>
<evidence type="ECO:0000256" key="4">
    <source>
        <dbReference type="ARBA" id="ARBA00022741"/>
    </source>
</evidence>
<evidence type="ECO:0000256" key="7">
    <source>
        <dbReference type="ARBA" id="ARBA00023134"/>
    </source>
</evidence>
<feature type="binding site" evidence="9">
    <location>
        <begin position="228"/>
        <end position="232"/>
    </location>
    <ligand>
        <name>GTP</name>
        <dbReference type="ChEBI" id="CHEBI:37565"/>
    </ligand>
</feature>
<dbReference type="PANTHER" id="PTHR21327">
    <property type="entry name" value="GTP CYCLOHYDROLASE II-RELATED"/>
    <property type="match status" value="1"/>
</dbReference>
<dbReference type="Pfam" id="PF00925">
    <property type="entry name" value="GTP_cyclohydro2"/>
    <property type="match status" value="1"/>
</dbReference>
<comment type="pathway">
    <text evidence="1 9">Cofactor biosynthesis; riboflavin biosynthesis; 5-amino-6-(D-ribitylamino)uracil from GTP: step 1/4.</text>
</comment>
<feature type="active site" description="Nucleophile" evidence="9">
    <location>
        <position position="307"/>
    </location>
</feature>
<feature type="binding site" evidence="9">
    <location>
        <position position="233"/>
    </location>
    <ligand>
        <name>Zn(2+)</name>
        <dbReference type="ChEBI" id="CHEBI:29105"/>
        <note>catalytic</note>
    </ligand>
</feature>
<sequence length="382" mass="41652">MNSPVAYLDPVFGVTSALSKVDRAAHELRRGDALIIQSTSGNFAVIAAEAVSDPLLLNLQAHDANNWHLVVTGQRAVRIGFEVDAQDSVYQLKAKQPVTTKSVQELVDPTISLNADTDSQAHSWHIDTGDHIDGAAVLLLKHAGLLPACVVVPLKDRMLQDSVCIAEADIRAGISEQRETLHIVSRARVPLEDAENVEIVAFRPEDGGTEHLAIIVGQPDLNQPVMIRLHSECFTGDLLGSLRCDCGSQLRGAISLMAATEGGILLYLAQEGRGIGLINKLRAYQLQDSGLDTVDANFDLGFEEDERDYMPAVQMLKHLNVRQVRVLTNNPRKVNALSRLGVNVVERVAHVFPANRHNRGYLMTKGTRGGHLFDLSSLKEHG</sequence>
<dbReference type="Gene3D" id="3.40.50.10990">
    <property type="entry name" value="GTP cyclohydrolase II"/>
    <property type="match status" value="1"/>
</dbReference>
<evidence type="ECO:0000313" key="11">
    <source>
        <dbReference type="EMBL" id="UOD50787.1"/>
    </source>
</evidence>
<comment type="catalytic activity">
    <reaction evidence="8 9">
        <text>GTP + 4 H2O = 2,5-diamino-6-hydroxy-4-(5-phosphoribosylamino)-pyrimidine + formate + 2 phosphate + 3 H(+)</text>
        <dbReference type="Rhea" id="RHEA:23704"/>
        <dbReference type="ChEBI" id="CHEBI:15377"/>
        <dbReference type="ChEBI" id="CHEBI:15378"/>
        <dbReference type="ChEBI" id="CHEBI:15740"/>
        <dbReference type="ChEBI" id="CHEBI:37565"/>
        <dbReference type="ChEBI" id="CHEBI:43474"/>
        <dbReference type="ChEBI" id="CHEBI:58614"/>
        <dbReference type="EC" id="3.5.4.25"/>
    </reaction>
</comment>
<dbReference type="NCBIfam" id="TIGR00505">
    <property type="entry name" value="ribA"/>
    <property type="match status" value="1"/>
</dbReference>
<protein>
    <recommendedName>
        <fullName evidence="9">GTP cyclohydrolase-2</fullName>
        <ecNumber evidence="9">3.5.4.25</ecNumber>
    </recommendedName>
    <alternativeName>
        <fullName evidence="9">GTP cyclohydrolase II</fullName>
    </alternativeName>
</protein>
<dbReference type="NCBIfam" id="NF001591">
    <property type="entry name" value="PRK00393.1"/>
    <property type="match status" value="1"/>
</dbReference>
<keyword evidence="4 9" id="KW-0547">Nucleotide-binding</keyword>
<keyword evidence="2 9" id="KW-0686">Riboflavin biosynthesis</keyword>
<gene>
    <name evidence="9 11" type="primary">ribA</name>
    <name evidence="11" type="ORF">DHf2319_02335</name>
</gene>
<evidence type="ECO:0000313" key="12">
    <source>
        <dbReference type="Proteomes" id="UP000831607"/>
    </source>
</evidence>
<feature type="binding site" evidence="9">
    <location>
        <begin position="271"/>
        <end position="273"/>
    </location>
    <ligand>
        <name>GTP</name>
        <dbReference type="ChEBI" id="CHEBI:37565"/>
    </ligand>
</feature>
<evidence type="ECO:0000256" key="3">
    <source>
        <dbReference type="ARBA" id="ARBA00022723"/>
    </source>
</evidence>
<evidence type="ECO:0000256" key="8">
    <source>
        <dbReference type="ARBA" id="ARBA00049295"/>
    </source>
</evidence>
<dbReference type="GO" id="GO:0003935">
    <property type="term" value="F:GTP cyclohydrolase II activity"/>
    <property type="evidence" value="ECO:0007669"/>
    <property type="project" value="UniProtKB-EC"/>
</dbReference>
<keyword evidence="7 9" id="KW-0342">GTP-binding</keyword>
<evidence type="ECO:0000256" key="1">
    <source>
        <dbReference type="ARBA" id="ARBA00004853"/>
    </source>
</evidence>
<feature type="binding site" evidence="9">
    <location>
        <position position="244"/>
    </location>
    <ligand>
        <name>Zn(2+)</name>
        <dbReference type="ChEBI" id="CHEBI:29105"/>
        <note>catalytic</note>
    </ligand>
</feature>
<dbReference type="PANTHER" id="PTHR21327:SF18">
    <property type="entry name" value="3,4-DIHYDROXY-2-BUTANONE 4-PHOSPHATE SYNTHASE"/>
    <property type="match status" value="1"/>
</dbReference>
<evidence type="ECO:0000256" key="5">
    <source>
        <dbReference type="ARBA" id="ARBA00022801"/>
    </source>
</evidence>
<dbReference type="InterPro" id="IPR036144">
    <property type="entry name" value="RibA-like_sf"/>
</dbReference>
<dbReference type="EMBL" id="CP063982">
    <property type="protein sequence ID" value="UOD50787.1"/>
    <property type="molecule type" value="Genomic_DNA"/>
</dbReference>
<dbReference type="CDD" id="cd00641">
    <property type="entry name" value="GTP_cyclohydro2"/>
    <property type="match status" value="1"/>
</dbReference>
<keyword evidence="12" id="KW-1185">Reference proteome</keyword>
<dbReference type="InterPro" id="IPR032677">
    <property type="entry name" value="GTP_cyclohydro_II"/>
</dbReference>
<keyword evidence="3 9" id="KW-0479">Metal-binding</keyword>
<feature type="binding site" evidence="9">
    <location>
        <position position="293"/>
    </location>
    <ligand>
        <name>GTP</name>
        <dbReference type="ChEBI" id="CHEBI:37565"/>
    </ligand>
</feature>